<evidence type="ECO:0000256" key="7">
    <source>
        <dbReference type="ARBA" id="ARBA00048743"/>
    </source>
</evidence>
<protein>
    <recommendedName>
        <fullName evidence="8">Thymidylate kinase</fullName>
        <ecNumber evidence="8">2.7.4.9</ecNumber>
    </recommendedName>
    <alternativeName>
        <fullName evidence="8">dTMP kinase</fullName>
    </alternativeName>
</protein>
<dbReference type="OrthoDB" id="9774907at2"/>
<dbReference type="InterPro" id="IPR039430">
    <property type="entry name" value="Thymidylate_kin-like_dom"/>
</dbReference>
<name>A0A4R9GMN8_9LEPT</name>
<dbReference type="EC" id="2.7.4.9" evidence="8"/>
<dbReference type="CDD" id="cd01672">
    <property type="entry name" value="TMPK"/>
    <property type="match status" value="1"/>
</dbReference>
<dbReference type="Gene3D" id="3.40.50.300">
    <property type="entry name" value="P-loop containing nucleotide triphosphate hydrolases"/>
    <property type="match status" value="1"/>
</dbReference>
<keyword evidence="6 8" id="KW-0067">ATP-binding</keyword>
<gene>
    <name evidence="8 10" type="primary">tmk</name>
    <name evidence="10" type="ORF">EHO61_15850</name>
</gene>
<evidence type="ECO:0000256" key="5">
    <source>
        <dbReference type="ARBA" id="ARBA00022777"/>
    </source>
</evidence>
<dbReference type="EMBL" id="RQEV01000017">
    <property type="protein sequence ID" value="TGK15164.1"/>
    <property type="molecule type" value="Genomic_DNA"/>
</dbReference>
<comment type="function">
    <text evidence="8">Phosphorylation of dTMP to form dTDP in both de novo and salvage pathways of dTTP synthesis.</text>
</comment>
<feature type="domain" description="Thymidylate kinase-like" evidence="9">
    <location>
        <begin position="10"/>
        <end position="188"/>
    </location>
</feature>
<dbReference type="RefSeq" id="WP_135814542.1">
    <property type="nucleotide sequence ID" value="NZ_RQEV01000017.1"/>
</dbReference>
<evidence type="ECO:0000256" key="2">
    <source>
        <dbReference type="ARBA" id="ARBA00022679"/>
    </source>
</evidence>
<comment type="catalytic activity">
    <reaction evidence="7 8">
        <text>dTMP + ATP = dTDP + ADP</text>
        <dbReference type="Rhea" id="RHEA:13517"/>
        <dbReference type="ChEBI" id="CHEBI:30616"/>
        <dbReference type="ChEBI" id="CHEBI:58369"/>
        <dbReference type="ChEBI" id="CHEBI:63528"/>
        <dbReference type="ChEBI" id="CHEBI:456216"/>
        <dbReference type="EC" id="2.7.4.9"/>
    </reaction>
</comment>
<keyword evidence="2 8" id="KW-0808">Transferase</keyword>
<dbReference type="Pfam" id="PF02223">
    <property type="entry name" value="Thymidylate_kin"/>
    <property type="match status" value="1"/>
</dbReference>
<keyword evidence="5 8" id="KW-0418">Kinase</keyword>
<evidence type="ECO:0000313" key="11">
    <source>
        <dbReference type="Proteomes" id="UP000297855"/>
    </source>
</evidence>
<keyword evidence="4 8" id="KW-0547">Nucleotide-binding</keyword>
<evidence type="ECO:0000259" key="9">
    <source>
        <dbReference type="Pfam" id="PF02223"/>
    </source>
</evidence>
<dbReference type="InterPro" id="IPR027417">
    <property type="entry name" value="P-loop_NTPase"/>
</dbReference>
<accession>A0A4R9GMN8</accession>
<keyword evidence="3 8" id="KW-0545">Nucleotide biosynthesis</keyword>
<dbReference type="GO" id="GO:0006235">
    <property type="term" value="P:dTTP biosynthetic process"/>
    <property type="evidence" value="ECO:0007669"/>
    <property type="project" value="UniProtKB-UniRule"/>
</dbReference>
<evidence type="ECO:0000256" key="6">
    <source>
        <dbReference type="ARBA" id="ARBA00022840"/>
    </source>
</evidence>
<dbReference type="HAMAP" id="MF_00165">
    <property type="entry name" value="Thymidylate_kinase"/>
    <property type="match status" value="1"/>
</dbReference>
<evidence type="ECO:0000256" key="4">
    <source>
        <dbReference type="ARBA" id="ARBA00022741"/>
    </source>
</evidence>
<dbReference type="GO" id="GO:0006227">
    <property type="term" value="P:dUDP biosynthetic process"/>
    <property type="evidence" value="ECO:0007669"/>
    <property type="project" value="TreeGrafter"/>
</dbReference>
<comment type="similarity">
    <text evidence="1 8">Belongs to the thymidylate kinase family.</text>
</comment>
<dbReference type="NCBIfam" id="TIGR00041">
    <property type="entry name" value="DTMP_kinase"/>
    <property type="match status" value="1"/>
</dbReference>
<feature type="binding site" evidence="8">
    <location>
        <begin position="12"/>
        <end position="19"/>
    </location>
    <ligand>
        <name>ATP</name>
        <dbReference type="ChEBI" id="CHEBI:30616"/>
    </ligand>
</feature>
<proteinExistence type="inferred from homology"/>
<evidence type="ECO:0000313" key="10">
    <source>
        <dbReference type="EMBL" id="TGK15164.1"/>
    </source>
</evidence>
<dbReference type="GO" id="GO:0005829">
    <property type="term" value="C:cytosol"/>
    <property type="evidence" value="ECO:0007669"/>
    <property type="project" value="TreeGrafter"/>
</dbReference>
<dbReference type="GO" id="GO:0005524">
    <property type="term" value="F:ATP binding"/>
    <property type="evidence" value="ECO:0007669"/>
    <property type="project" value="UniProtKB-UniRule"/>
</dbReference>
<comment type="caution">
    <text evidence="10">The sequence shown here is derived from an EMBL/GenBank/DDBJ whole genome shotgun (WGS) entry which is preliminary data.</text>
</comment>
<evidence type="ECO:0000256" key="8">
    <source>
        <dbReference type="HAMAP-Rule" id="MF_00165"/>
    </source>
</evidence>
<evidence type="ECO:0000256" key="3">
    <source>
        <dbReference type="ARBA" id="ARBA00022727"/>
    </source>
</evidence>
<dbReference type="GO" id="GO:0006233">
    <property type="term" value="P:dTDP biosynthetic process"/>
    <property type="evidence" value="ECO:0007669"/>
    <property type="project" value="InterPro"/>
</dbReference>
<dbReference type="InterPro" id="IPR018094">
    <property type="entry name" value="Thymidylate_kinase"/>
</dbReference>
<dbReference type="GO" id="GO:0004798">
    <property type="term" value="F:dTMP kinase activity"/>
    <property type="evidence" value="ECO:0007669"/>
    <property type="project" value="UniProtKB-UniRule"/>
</dbReference>
<dbReference type="SUPFAM" id="SSF52540">
    <property type="entry name" value="P-loop containing nucleoside triphosphate hydrolases"/>
    <property type="match status" value="1"/>
</dbReference>
<dbReference type="PROSITE" id="PS01331">
    <property type="entry name" value="THYMIDYLATE_KINASE"/>
    <property type="match status" value="1"/>
</dbReference>
<dbReference type="AlphaFoldDB" id="A0A4R9GMN8"/>
<dbReference type="Proteomes" id="UP000297855">
    <property type="component" value="Unassembled WGS sequence"/>
</dbReference>
<evidence type="ECO:0000256" key="1">
    <source>
        <dbReference type="ARBA" id="ARBA00009776"/>
    </source>
</evidence>
<dbReference type="PANTHER" id="PTHR10344">
    <property type="entry name" value="THYMIDYLATE KINASE"/>
    <property type="match status" value="1"/>
</dbReference>
<organism evidence="10 11">
    <name type="scientific">Leptospira fluminis</name>
    <dbReference type="NCBI Taxonomy" id="2484979"/>
    <lineage>
        <taxon>Bacteria</taxon>
        <taxon>Pseudomonadati</taxon>
        <taxon>Spirochaetota</taxon>
        <taxon>Spirochaetia</taxon>
        <taxon>Leptospirales</taxon>
        <taxon>Leptospiraceae</taxon>
        <taxon>Leptospira</taxon>
    </lineage>
</organism>
<dbReference type="PANTHER" id="PTHR10344:SF4">
    <property type="entry name" value="UMP-CMP KINASE 2, MITOCHONDRIAL"/>
    <property type="match status" value="1"/>
</dbReference>
<reference evidence="10" key="1">
    <citation type="journal article" date="2019" name="PLoS Negl. Trop. Dis.">
        <title>Revisiting the worldwide diversity of Leptospira species in the environment.</title>
        <authorList>
            <person name="Vincent A.T."/>
            <person name="Schiettekatte O."/>
            <person name="Bourhy P."/>
            <person name="Veyrier F.J."/>
            <person name="Picardeau M."/>
        </authorList>
    </citation>
    <scope>NUCLEOTIDE SEQUENCE [LARGE SCALE GENOMIC DNA]</scope>
    <source>
        <strain evidence="10">SCS5</strain>
    </source>
</reference>
<dbReference type="InterPro" id="IPR018095">
    <property type="entry name" value="Thymidylate_kin_CS"/>
</dbReference>
<sequence>MAPHPGFFVFEGLDGSGKSTLSRHVFDLLSRKGVPSICFAEPTKFETGLYLRKFLSGELELSGEEQIGAFLKDREVSLQRNILPALKEGKIVLLDRYMYSTAAYQSGPEFSAQEILERNRACGFPEPDLLFYLDLEPEQALVRLEGRKEAKERFESLGTLEKIRNAYESILPENTVRLDANLRPEELADLVEEKILLVRGKGR</sequence>
<keyword evidence="11" id="KW-1185">Reference proteome</keyword>